<evidence type="ECO:0008006" key="5">
    <source>
        <dbReference type="Google" id="ProtNLM"/>
    </source>
</evidence>
<reference evidence="3 4" key="1">
    <citation type="submission" date="2022-06" db="EMBL/GenBank/DDBJ databases">
        <title>Genomic Encyclopedia of Archaeal and Bacterial Type Strains, Phase II (KMG-II): from individual species to whole genera.</title>
        <authorList>
            <person name="Goeker M."/>
        </authorList>
    </citation>
    <scope>NUCLEOTIDE SEQUENCE [LARGE SCALE GENOMIC DNA]</scope>
    <source>
        <strain evidence="3 4">DSM 45037</strain>
    </source>
</reference>
<evidence type="ECO:0000256" key="1">
    <source>
        <dbReference type="SAM" id="MobiDB-lite"/>
    </source>
</evidence>
<dbReference type="InterPro" id="IPR053779">
    <property type="entry name" value="GlpR"/>
</dbReference>
<dbReference type="RefSeq" id="WP_253654151.1">
    <property type="nucleotide sequence ID" value="NZ_BAAAOE010000003.1"/>
</dbReference>
<dbReference type="EMBL" id="JAMTCG010000003">
    <property type="protein sequence ID" value="MCP2160567.1"/>
    <property type="molecule type" value="Genomic_DNA"/>
</dbReference>
<keyword evidence="2" id="KW-1133">Transmembrane helix</keyword>
<accession>A0ABT1H401</accession>
<feature type="transmembrane region" description="Helical" evidence="2">
    <location>
        <begin position="6"/>
        <end position="23"/>
    </location>
</feature>
<dbReference type="Proteomes" id="UP001205740">
    <property type="component" value="Unassembled WGS sequence"/>
</dbReference>
<gene>
    <name evidence="3" type="ORF">LX12_001754</name>
</gene>
<evidence type="ECO:0000313" key="3">
    <source>
        <dbReference type="EMBL" id="MCP2160567.1"/>
    </source>
</evidence>
<evidence type="ECO:0000313" key="4">
    <source>
        <dbReference type="Proteomes" id="UP001205740"/>
    </source>
</evidence>
<keyword evidence="2" id="KW-0812">Transmembrane</keyword>
<feature type="compositionally biased region" description="Basic and acidic residues" evidence="1">
    <location>
        <begin position="208"/>
        <end position="225"/>
    </location>
</feature>
<evidence type="ECO:0000256" key="2">
    <source>
        <dbReference type="SAM" id="Phobius"/>
    </source>
</evidence>
<feature type="compositionally biased region" description="Low complexity" evidence="1">
    <location>
        <begin position="97"/>
        <end position="119"/>
    </location>
</feature>
<proteinExistence type="predicted"/>
<comment type="caution">
    <text evidence="3">The sequence shown here is derived from an EMBL/GenBank/DDBJ whole genome shotgun (WGS) entry which is preliminary data.</text>
</comment>
<organism evidence="3 4">
    <name type="scientific">Williamsia serinedens</name>
    <dbReference type="NCBI Taxonomy" id="391736"/>
    <lineage>
        <taxon>Bacteria</taxon>
        <taxon>Bacillati</taxon>
        <taxon>Actinomycetota</taxon>
        <taxon>Actinomycetes</taxon>
        <taxon>Mycobacteriales</taxon>
        <taxon>Nocardiaceae</taxon>
        <taxon>Williamsia</taxon>
    </lineage>
</organism>
<protein>
    <recommendedName>
        <fullName evidence="5">Transmembrane protein</fullName>
    </recommendedName>
</protein>
<feature type="transmembrane region" description="Helical" evidence="2">
    <location>
        <begin position="237"/>
        <end position="257"/>
    </location>
</feature>
<sequence length="360" mass="39816">MPNSVLWICLVAIWLFVLVPMLIKGRPEVRKPTQATLATRVIDRGGKAMSRATRRIASGRHPHDADWVAPEREYRKAGDLINDADDHVDARRERVAARTATAVADENTSATDDSSASEDTSADDGSDGPVVDLDAIHLGTPRAEGAPTRTAGADTDGAGTATDAETDDDVTDENLTDEDLVETDDDDRRGDADDLADDEDDLDVDDVEPARRGRGGYDPDADTRRSEKRYRARQRSVLILAVLSLAGLGVGIALGGIAWTATGVTVGLLVMYMAFLRRAVRIEEQIRRRRVSRATRTPQRHRDFDDVGDPFADEIPFHLRRPGAVILEIDDEHPVFDHLPPFQHRRMMREEPEYRRAVGQ</sequence>
<name>A0ABT1H401_9NOCA</name>
<feature type="region of interest" description="Disordered" evidence="1">
    <location>
        <begin position="91"/>
        <end position="228"/>
    </location>
</feature>
<keyword evidence="4" id="KW-1185">Reference proteome</keyword>
<feature type="transmembrane region" description="Helical" evidence="2">
    <location>
        <begin position="263"/>
        <end position="280"/>
    </location>
</feature>
<feature type="compositionally biased region" description="Low complexity" evidence="1">
    <location>
        <begin position="145"/>
        <end position="163"/>
    </location>
</feature>
<feature type="compositionally biased region" description="Acidic residues" evidence="1">
    <location>
        <begin position="193"/>
        <end position="207"/>
    </location>
</feature>
<dbReference type="NCBIfam" id="NF045516">
    <property type="entry name" value="GlpR"/>
    <property type="match status" value="1"/>
</dbReference>
<keyword evidence="2" id="KW-0472">Membrane</keyword>
<feature type="compositionally biased region" description="Acidic residues" evidence="1">
    <location>
        <begin position="164"/>
        <end position="185"/>
    </location>
</feature>